<dbReference type="PANTHER" id="PTHR46218">
    <property type="entry name" value="LASP"/>
    <property type="match status" value="1"/>
</dbReference>
<feature type="domain" description="LIM zinc-binding" evidence="17">
    <location>
        <begin position="18"/>
        <end position="52"/>
    </location>
</feature>
<keyword evidence="19" id="KW-1185">Reference proteome</keyword>
<evidence type="ECO:0000256" key="2">
    <source>
        <dbReference type="ARBA" id="ARBA00004544"/>
    </source>
</evidence>
<evidence type="ECO:0000256" key="12">
    <source>
        <dbReference type="ARBA" id="ARBA00023065"/>
    </source>
</evidence>
<evidence type="ECO:0000256" key="5">
    <source>
        <dbReference type="ARBA" id="ARBA00022490"/>
    </source>
</evidence>
<dbReference type="Gene3D" id="2.10.110.10">
    <property type="entry name" value="Cysteine Rich Protein"/>
    <property type="match status" value="1"/>
</dbReference>
<dbReference type="GO" id="GO:0046872">
    <property type="term" value="F:metal ion binding"/>
    <property type="evidence" value="ECO:0007669"/>
    <property type="project" value="UniProtKB-KW"/>
</dbReference>
<evidence type="ECO:0000313" key="19">
    <source>
        <dbReference type="Proteomes" id="UP000001645"/>
    </source>
</evidence>
<protein>
    <recommendedName>
        <fullName evidence="3">LIM and SH3 domain protein 1</fullName>
    </recommendedName>
</protein>
<dbReference type="GO" id="GO:0005925">
    <property type="term" value="C:focal adhesion"/>
    <property type="evidence" value="ECO:0007669"/>
    <property type="project" value="TreeGrafter"/>
</dbReference>
<keyword evidence="13" id="KW-0009">Actin-binding</keyword>
<dbReference type="Bgee" id="ENSMGAG00000005196">
    <property type="expression patterns" value="Expressed in pancreas and 17 other cell types or tissues"/>
</dbReference>
<reference evidence="18 19" key="1">
    <citation type="journal article" date="2010" name="PLoS Biol.">
        <title>Multi-platform next-generation sequencing of the domestic turkey (Meleagris gallopavo): genome assembly and analysis.</title>
        <authorList>
            <person name="Dalloul R.A."/>
            <person name="Long J.A."/>
            <person name="Zimin A.V."/>
            <person name="Aslam L."/>
            <person name="Beal K."/>
            <person name="Blomberg L.A."/>
            <person name="Bouffard P."/>
            <person name="Burt D.W."/>
            <person name="Crasta O."/>
            <person name="Crooijmans R.P."/>
            <person name="Cooper K."/>
            <person name="Coulombe R.A."/>
            <person name="De S."/>
            <person name="Delany M.E."/>
            <person name="Dodgson J.B."/>
            <person name="Dong J.J."/>
            <person name="Evans C."/>
            <person name="Frederickson K.M."/>
            <person name="Flicek P."/>
            <person name="Florea L."/>
            <person name="Folkerts O."/>
            <person name="Groenen M.A."/>
            <person name="Harkins T.T."/>
            <person name="Herrero J."/>
            <person name="Hoffmann S."/>
            <person name="Megens H.J."/>
            <person name="Jiang A."/>
            <person name="de Jong P."/>
            <person name="Kaiser P."/>
            <person name="Kim H."/>
            <person name="Kim K.W."/>
            <person name="Kim S."/>
            <person name="Langenberger D."/>
            <person name="Lee M.K."/>
            <person name="Lee T."/>
            <person name="Mane S."/>
            <person name="Marcais G."/>
            <person name="Marz M."/>
            <person name="McElroy A.P."/>
            <person name="Modise T."/>
            <person name="Nefedov M."/>
            <person name="Notredame C."/>
            <person name="Paton I.R."/>
            <person name="Payne W.S."/>
            <person name="Pertea G."/>
            <person name="Prickett D."/>
            <person name="Puiu D."/>
            <person name="Qioa D."/>
            <person name="Raineri E."/>
            <person name="Ruffier M."/>
            <person name="Salzberg S.L."/>
            <person name="Schatz M.C."/>
            <person name="Scheuring C."/>
            <person name="Schmidt C.J."/>
            <person name="Schroeder S."/>
            <person name="Searle S.M."/>
            <person name="Smith E.J."/>
            <person name="Smith J."/>
            <person name="Sonstegard T.S."/>
            <person name="Stadler P.F."/>
            <person name="Tafer H."/>
            <person name="Tu Z.J."/>
            <person name="Van Tassell C.P."/>
            <person name="Vilella A.J."/>
            <person name="Williams K.P."/>
            <person name="Yorke J.A."/>
            <person name="Zhang L."/>
            <person name="Zhang H.B."/>
            <person name="Zhang X."/>
            <person name="Zhang Y."/>
            <person name="Reed K.M."/>
        </authorList>
    </citation>
    <scope>NUCLEOTIDE SEQUENCE [LARGE SCALE GENOMIC DNA]</scope>
</reference>
<dbReference type="GO" id="GO:0005938">
    <property type="term" value="C:cell cortex"/>
    <property type="evidence" value="ECO:0007669"/>
    <property type="project" value="UniProtKB-SubCell"/>
</dbReference>
<keyword evidence="10" id="KW-0007">Acetylation</keyword>
<dbReference type="AlphaFoldDB" id="G1N0V8"/>
<name>G1N0V8_MELGA</name>
<evidence type="ECO:0000256" key="10">
    <source>
        <dbReference type="ARBA" id="ARBA00022990"/>
    </source>
</evidence>
<feature type="compositionally biased region" description="Low complexity" evidence="16">
    <location>
        <begin position="97"/>
        <end position="112"/>
    </location>
</feature>
<reference evidence="18" key="2">
    <citation type="submission" date="2025-08" db="UniProtKB">
        <authorList>
            <consortium name="Ensembl"/>
        </authorList>
    </citation>
    <scope>IDENTIFICATION</scope>
</reference>
<evidence type="ECO:0000256" key="16">
    <source>
        <dbReference type="SAM" id="MobiDB-lite"/>
    </source>
</evidence>
<keyword evidence="9" id="KW-0862">Zinc</keyword>
<evidence type="ECO:0000256" key="8">
    <source>
        <dbReference type="ARBA" id="ARBA00022737"/>
    </source>
</evidence>
<keyword evidence="5" id="KW-0963">Cytoplasm</keyword>
<dbReference type="Ensembl" id="ENSMGAT00000005819.2">
    <property type="protein sequence ID" value="ENSMGAP00000005090.2"/>
    <property type="gene ID" value="ENSMGAG00000005196.2"/>
</dbReference>
<keyword evidence="14" id="KW-0206">Cytoskeleton</keyword>
<gene>
    <name evidence="18" type="primary">LASP1</name>
</gene>
<evidence type="ECO:0000256" key="4">
    <source>
        <dbReference type="ARBA" id="ARBA00022448"/>
    </source>
</evidence>
<comment type="function">
    <text evidence="15">Plays an important role in the regulation of dynamic actin-based, cytoskeletal activities. Agonist-dependent changes in LASP1 phosphorylation may also serve to regulate actin-associated ion transport activities, not only in the parietal cell but also in certain other F-actin-rich secretory epithelial cell types.</text>
</comment>
<evidence type="ECO:0000256" key="1">
    <source>
        <dbReference type="ARBA" id="ARBA00004245"/>
    </source>
</evidence>
<dbReference type="GO" id="GO:0051015">
    <property type="term" value="F:actin filament binding"/>
    <property type="evidence" value="ECO:0007669"/>
    <property type="project" value="TreeGrafter"/>
</dbReference>
<feature type="region of interest" description="Disordered" evidence="16">
    <location>
        <begin position="87"/>
        <end position="202"/>
    </location>
</feature>
<accession>G1N0V8</accession>
<evidence type="ECO:0000259" key="17">
    <source>
        <dbReference type="Pfam" id="PF00412"/>
    </source>
</evidence>
<keyword evidence="11" id="KW-0440">LIM domain</keyword>
<dbReference type="InParanoid" id="G1N0V8"/>
<sequence length="285" mass="31682">MRAQSRARRQQWKQMLRSSKFWHKACFHCETCKMTLNMKNYKGYEKKPYCNAFATRRSLRRTRGKASAWWLTPRSCSESKRLRIRSATSNTMKSLRGAGWAPAPARAQRWSAGTPRKAPITDGRSSTNHSTTSSPVTRFTSSSHQPRSPMATRSLQRPPPRSAVHRPQRGSVSVPSMITTRPMKTRSPSRMVTPSSTCSRSTTVGCTARWNARATRACCPPTTWKQSEGVGAKPPHPVAPVRARLSPPASLPSAGAASRRLGFFVFLQPPLVSLANVALFSLCRD</sequence>
<dbReference type="PANTHER" id="PTHR46218:SF2">
    <property type="entry name" value="LIM AND SH3 DOMAIN PROTEIN 1"/>
    <property type="match status" value="1"/>
</dbReference>
<dbReference type="Proteomes" id="UP000001645">
    <property type="component" value="Chromosome 29"/>
</dbReference>
<reference evidence="18" key="3">
    <citation type="submission" date="2025-09" db="UniProtKB">
        <authorList>
            <consortium name="Ensembl"/>
        </authorList>
    </citation>
    <scope>IDENTIFICATION</scope>
</reference>
<keyword evidence="4" id="KW-0813">Transport</keyword>
<dbReference type="InterPro" id="IPR051759">
    <property type="entry name" value="LIM-SH3_domain_protein"/>
</dbReference>
<evidence type="ECO:0000256" key="11">
    <source>
        <dbReference type="ARBA" id="ARBA00023038"/>
    </source>
</evidence>
<evidence type="ECO:0000256" key="6">
    <source>
        <dbReference type="ARBA" id="ARBA00022553"/>
    </source>
</evidence>
<dbReference type="GO" id="GO:0006811">
    <property type="term" value="P:monoatomic ion transport"/>
    <property type="evidence" value="ECO:0007669"/>
    <property type="project" value="UniProtKB-KW"/>
</dbReference>
<evidence type="ECO:0000256" key="9">
    <source>
        <dbReference type="ARBA" id="ARBA00022833"/>
    </source>
</evidence>
<organism evidence="18 19">
    <name type="scientific">Meleagris gallopavo</name>
    <name type="common">Wild turkey</name>
    <dbReference type="NCBI Taxonomy" id="9103"/>
    <lineage>
        <taxon>Eukaryota</taxon>
        <taxon>Metazoa</taxon>
        <taxon>Chordata</taxon>
        <taxon>Craniata</taxon>
        <taxon>Vertebrata</taxon>
        <taxon>Euteleostomi</taxon>
        <taxon>Archelosauria</taxon>
        <taxon>Archosauria</taxon>
        <taxon>Dinosauria</taxon>
        <taxon>Saurischia</taxon>
        <taxon>Theropoda</taxon>
        <taxon>Coelurosauria</taxon>
        <taxon>Aves</taxon>
        <taxon>Neognathae</taxon>
        <taxon>Galloanserae</taxon>
        <taxon>Galliformes</taxon>
        <taxon>Phasianidae</taxon>
        <taxon>Meleagridinae</taxon>
        <taxon>Meleagris</taxon>
    </lineage>
</organism>
<comment type="subcellular location">
    <subcellularLocation>
        <location evidence="2">Cytoplasm</location>
        <location evidence="2">Cell cortex</location>
    </subcellularLocation>
    <subcellularLocation>
        <location evidence="1">Cytoplasm</location>
        <location evidence="1">Cytoskeleton</location>
    </subcellularLocation>
</comment>
<proteinExistence type="predicted"/>
<feature type="compositionally biased region" description="Polar residues" evidence="16">
    <location>
        <begin position="170"/>
        <end position="179"/>
    </location>
</feature>
<keyword evidence="6" id="KW-0597">Phosphoprotein</keyword>
<evidence type="ECO:0000256" key="15">
    <source>
        <dbReference type="ARBA" id="ARBA00025477"/>
    </source>
</evidence>
<feature type="compositionally biased region" description="Polar residues" evidence="16">
    <location>
        <begin position="123"/>
        <end position="155"/>
    </location>
</feature>
<dbReference type="InterPro" id="IPR001781">
    <property type="entry name" value="Znf_LIM"/>
</dbReference>
<dbReference type="HOGENOM" id="CLU_026811_0_1_1"/>
<evidence type="ECO:0000256" key="13">
    <source>
        <dbReference type="ARBA" id="ARBA00023203"/>
    </source>
</evidence>
<evidence type="ECO:0000256" key="14">
    <source>
        <dbReference type="ARBA" id="ARBA00023212"/>
    </source>
</evidence>
<feature type="compositionally biased region" description="Polar residues" evidence="16">
    <location>
        <begin position="186"/>
        <end position="202"/>
    </location>
</feature>
<dbReference type="GO" id="GO:0005856">
    <property type="term" value="C:cytoskeleton"/>
    <property type="evidence" value="ECO:0007669"/>
    <property type="project" value="UniProtKB-SubCell"/>
</dbReference>
<keyword evidence="8" id="KW-0677">Repeat</keyword>
<keyword evidence="12" id="KW-0406">Ion transport</keyword>
<evidence type="ECO:0000256" key="7">
    <source>
        <dbReference type="ARBA" id="ARBA00022723"/>
    </source>
</evidence>
<dbReference type="Pfam" id="PF00412">
    <property type="entry name" value="LIM"/>
    <property type="match status" value="1"/>
</dbReference>
<evidence type="ECO:0000313" key="18">
    <source>
        <dbReference type="Ensembl" id="ENSMGAP00000005090.2"/>
    </source>
</evidence>
<keyword evidence="7" id="KW-0479">Metal-binding</keyword>
<evidence type="ECO:0000256" key="3">
    <source>
        <dbReference type="ARBA" id="ARBA00020662"/>
    </source>
</evidence>